<dbReference type="GO" id="GO:0016740">
    <property type="term" value="F:transferase activity"/>
    <property type="evidence" value="ECO:0007669"/>
    <property type="project" value="UniProtKB-KW"/>
</dbReference>
<dbReference type="EMBL" id="VBAK01000131">
    <property type="protein sequence ID" value="TMI88980.1"/>
    <property type="molecule type" value="Genomic_DNA"/>
</dbReference>
<comment type="caution">
    <text evidence="2">The sequence shown here is derived from an EMBL/GenBank/DDBJ whole genome shotgun (WGS) entry which is preliminary data.</text>
</comment>
<proteinExistence type="predicted"/>
<dbReference type="Pfam" id="PF14907">
    <property type="entry name" value="NTP_transf_5"/>
    <property type="match status" value="1"/>
</dbReference>
<evidence type="ECO:0000313" key="2">
    <source>
        <dbReference type="EMBL" id="TMI88980.1"/>
    </source>
</evidence>
<dbReference type="Gene3D" id="3.30.460.40">
    <property type="match status" value="1"/>
</dbReference>
<protein>
    <submittedName>
        <fullName evidence="2">Nucleotidyltransferase family protein</fullName>
    </submittedName>
</protein>
<evidence type="ECO:0000313" key="3">
    <source>
        <dbReference type="Proteomes" id="UP000318509"/>
    </source>
</evidence>
<reference evidence="2 3" key="1">
    <citation type="journal article" date="2019" name="Nat. Microbiol.">
        <title>Mediterranean grassland soil C-N compound turnover is dependent on rainfall and depth, and is mediated by genomically divergent microorganisms.</title>
        <authorList>
            <person name="Diamond S."/>
            <person name="Andeer P.F."/>
            <person name="Li Z."/>
            <person name="Crits-Christoph A."/>
            <person name="Burstein D."/>
            <person name="Anantharaman K."/>
            <person name="Lane K.R."/>
            <person name="Thomas B.C."/>
            <person name="Pan C."/>
            <person name="Northen T.R."/>
            <person name="Banfield J.F."/>
        </authorList>
    </citation>
    <scope>NUCLEOTIDE SEQUENCE [LARGE SCALE GENOMIC DNA]</scope>
    <source>
        <strain evidence="2">NP_3</strain>
    </source>
</reference>
<dbReference type="Proteomes" id="UP000318509">
    <property type="component" value="Unassembled WGS sequence"/>
</dbReference>
<organism evidence="2 3">
    <name type="scientific">Candidatus Segetimicrobium genomatis</name>
    <dbReference type="NCBI Taxonomy" id="2569760"/>
    <lineage>
        <taxon>Bacteria</taxon>
        <taxon>Bacillati</taxon>
        <taxon>Candidatus Sysuimicrobiota</taxon>
        <taxon>Candidatus Sysuimicrobiia</taxon>
        <taxon>Candidatus Sysuimicrobiales</taxon>
        <taxon>Candidatus Segetimicrobiaceae</taxon>
        <taxon>Candidatus Segetimicrobium</taxon>
    </lineage>
</organism>
<accession>A0A537JZQ4</accession>
<feature type="region of interest" description="Disordered" evidence="1">
    <location>
        <begin position="415"/>
        <end position="437"/>
    </location>
</feature>
<dbReference type="InterPro" id="IPR039498">
    <property type="entry name" value="NTP_transf_5"/>
</dbReference>
<evidence type="ECO:0000256" key="1">
    <source>
        <dbReference type="SAM" id="MobiDB-lite"/>
    </source>
</evidence>
<gene>
    <name evidence="2" type="ORF">E6H00_11060</name>
</gene>
<dbReference type="AlphaFoldDB" id="A0A537JZQ4"/>
<keyword evidence="2" id="KW-0808">Transferase</keyword>
<sequence>MSRVSGDEENTPELGSAAGTPRQPEQRLLLACLRRRPRDIQALVGPDVDWTRLLDAAAHHSVTPLVYAAFKQGIAGAAVPPPVMTRLAHEYYQQAASNGHLFGELRKIVGACGRAGIRVLVLKGTAIAERVYGNIALCPMRDLDFLVKKTDLDAADGVLHELGYTHDESYRWAAWYRDHHHHLPPYVRADGRGIVELHHHIVPPPVSAGIPIEDLWRRARPAGDGALVLCPEDLLLHLCLHASLGHQFNLGLRPVCDISETIRNYGGDIDWTEVRLRARRWGIGKYVYLALRLSRDLLGAAVPDELIDPLRPEGFDPRIIAWAGEQVFADEGRTPSSPLAQLYGPMRLRERIAVLLQSACPSPKAMARLYPAPHDSKRIYLYYPVRWWDLLRKYGRPARRLLRRDDAMTALAQREDQKTALRKWLTPDPLPERSPGA</sequence>
<name>A0A537JZQ4_9BACT</name>
<feature type="region of interest" description="Disordered" evidence="1">
    <location>
        <begin position="1"/>
        <end position="23"/>
    </location>
</feature>